<dbReference type="InterPro" id="IPR006685">
    <property type="entry name" value="MscS_channel_2nd"/>
</dbReference>
<evidence type="ECO:0000259" key="11">
    <source>
        <dbReference type="Pfam" id="PF21088"/>
    </source>
</evidence>
<keyword evidence="5 8" id="KW-1133">Transmembrane helix</keyword>
<evidence type="ECO:0000313" key="12">
    <source>
        <dbReference type="EMBL" id="QPE04513.1"/>
    </source>
</evidence>
<dbReference type="InterPro" id="IPR011066">
    <property type="entry name" value="MscS_channel_C_sf"/>
</dbReference>
<evidence type="ECO:0000256" key="2">
    <source>
        <dbReference type="ARBA" id="ARBA00008017"/>
    </source>
</evidence>
<dbReference type="AlphaFoldDB" id="A0A7S8MXI0"/>
<feature type="transmembrane region" description="Helical" evidence="8">
    <location>
        <begin position="63"/>
        <end position="84"/>
    </location>
</feature>
<dbReference type="Pfam" id="PF21082">
    <property type="entry name" value="MS_channel_3rd"/>
    <property type="match status" value="1"/>
</dbReference>
<dbReference type="GO" id="GO:0055085">
    <property type="term" value="P:transmembrane transport"/>
    <property type="evidence" value="ECO:0007669"/>
    <property type="project" value="InterPro"/>
</dbReference>
<evidence type="ECO:0000256" key="6">
    <source>
        <dbReference type="ARBA" id="ARBA00023136"/>
    </source>
</evidence>
<evidence type="ECO:0000256" key="5">
    <source>
        <dbReference type="ARBA" id="ARBA00022989"/>
    </source>
</evidence>
<comment type="similarity">
    <text evidence="2">Belongs to the MscS (TC 1.A.23) family.</text>
</comment>
<dbReference type="PANTHER" id="PTHR30347">
    <property type="entry name" value="POTASSIUM CHANNEL RELATED"/>
    <property type="match status" value="1"/>
</dbReference>
<evidence type="ECO:0000256" key="4">
    <source>
        <dbReference type="ARBA" id="ARBA00022692"/>
    </source>
</evidence>
<dbReference type="RefSeq" id="WP_195692589.1">
    <property type="nucleotide sequence ID" value="NZ_CP064760.1"/>
</dbReference>
<dbReference type="SUPFAM" id="SSF82861">
    <property type="entry name" value="Mechanosensitive channel protein MscS (YggB), transmembrane region"/>
    <property type="match status" value="1"/>
</dbReference>
<keyword evidence="4 8" id="KW-0812">Transmembrane</keyword>
<evidence type="ECO:0000259" key="9">
    <source>
        <dbReference type="Pfam" id="PF00924"/>
    </source>
</evidence>
<feature type="compositionally biased region" description="Basic and acidic residues" evidence="7">
    <location>
        <begin position="327"/>
        <end position="338"/>
    </location>
</feature>
<keyword evidence="13" id="KW-1185">Reference proteome</keyword>
<keyword evidence="3" id="KW-1003">Cell membrane</keyword>
<name>A0A7S8MXI0_9MICO</name>
<dbReference type="InterPro" id="IPR023408">
    <property type="entry name" value="MscS_beta-dom_sf"/>
</dbReference>
<dbReference type="InterPro" id="IPR011014">
    <property type="entry name" value="MscS_channel_TM-2"/>
</dbReference>
<evidence type="ECO:0000313" key="13">
    <source>
        <dbReference type="Proteomes" id="UP000594480"/>
    </source>
</evidence>
<keyword evidence="6 8" id="KW-0472">Membrane</keyword>
<dbReference type="SUPFAM" id="SSF82689">
    <property type="entry name" value="Mechanosensitive channel protein MscS (YggB), C-terminal domain"/>
    <property type="match status" value="1"/>
</dbReference>
<gene>
    <name evidence="12" type="ORF">IT882_15515</name>
</gene>
<reference evidence="12 13" key="1">
    <citation type="submission" date="2020-11" db="EMBL/GenBank/DDBJ databases">
        <title>Amino acid is mineralized and recycled by bacteria in oceanic microbiome.</title>
        <authorList>
            <person name="Zheng L.Y."/>
        </authorList>
    </citation>
    <scope>NUCLEOTIDE SEQUENCE [LARGE SCALE GENOMIC DNA]</scope>
    <source>
        <strain evidence="12 13">A32-1</strain>
    </source>
</reference>
<dbReference type="InterPro" id="IPR049142">
    <property type="entry name" value="MS_channel_1st"/>
</dbReference>
<dbReference type="Gene3D" id="3.30.70.100">
    <property type="match status" value="1"/>
</dbReference>
<protein>
    <submittedName>
        <fullName evidence="12">Mechanosensitive ion channel</fullName>
    </submittedName>
</protein>
<dbReference type="Pfam" id="PF21088">
    <property type="entry name" value="MS_channel_1st"/>
    <property type="match status" value="1"/>
</dbReference>
<dbReference type="SUPFAM" id="SSF50182">
    <property type="entry name" value="Sm-like ribonucleoproteins"/>
    <property type="match status" value="1"/>
</dbReference>
<evidence type="ECO:0000259" key="10">
    <source>
        <dbReference type="Pfam" id="PF21082"/>
    </source>
</evidence>
<dbReference type="GO" id="GO:0005886">
    <property type="term" value="C:plasma membrane"/>
    <property type="evidence" value="ECO:0007669"/>
    <property type="project" value="UniProtKB-SubCell"/>
</dbReference>
<feature type="domain" description="Mechanosensitive ion channel MscS C-terminal" evidence="10">
    <location>
        <begin position="179"/>
        <end position="267"/>
    </location>
</feature>
<feature type="region of interest" description="Disordered" evidence="7">
    <location>
        <begin position="296"/>
        <end position="338"/>
    </location>
</feature>
<sequence length="338" mass="36927">MPDVNAEVVEILDNTYAWSDLITAAIIAFVAIIAAIVLRRLIVRYSRRKDTAHTATWYTLSRLVTYTVLTVGFFLVISELGVPLSEFTLLAGALGVGLGFGLQSLVANFVAGIVLLLDKSLKVGDFVELESGATGQVRDIRMRATTIVTNDNIDVIVPNSEFVTGRVVNWTHREVRRRVRIPFGVAYGTDKELVKRAALEAAEAVPFTLDLEGPLRPQVWLSEFGDSALGFELVVWLNPEATMKPVAVTAAYNWALHTALQRHSIEIPFPQRDVHVRTLFGLSGEDARDALRLEKHDLDEGASPAAPATGDNDAISDVSGEAGYAPERADHARPREDG</sequence>
<dbReference type="Gene3D" id="1.10.287.1260">
    <property type="match status" value="1"/>
</dbReference>
<feature type="transmembrane region" description="Helical" evidence="8">
    <location>
        <begin position="90"/>
        <end position="117"/>
    </location>
</feature>
<feature type="domain" description="Mechanosensitive ion channel MscS" evidence="9">
    <location>
        <begin position="105"/>
        <end position="172"/>
    </location>
</feature>
<feature type="domain" description="Mechanosensitive ion channel transmembrane helices 2/3" evidence="11">
    <location>
        <begin position="63"/>
        <end position="103"/>
    </location>
</feature>
<dbReference type="Pfam" id="PF00924">
    <property type="entry name" value="MS_channel_2nd"/>
    <property type="match status" value="1"/>
</dbReference>
<comment type="subcellular location">
    <subcellularLocation>
        <location evidence="1">Cell membrane</location>
        <topology evidence="1">Multi-pass membrane protein</topology>
    </subcellularLocation>
</comment>
<dbReference type="InterPro" id="IPR052702">
    <property type="entry name" value="MscS-like_channel"/>
</dbReference>
<dbReference type="KEGG" id="msf:IT882_15515"/>
<evidence type="ECO:0000256" key="1">
    <source>
        <dbReference type="ARBA" id="ARBA00004651"/>
    </source>
</evidence>
<dbReference type="EMBL" id="CP064760">
    <property type="protein sequence ID" value="QPE04513.1"/>
    <property type="molecule type" value="Genomic_DNA"/>
</dbReference>
<evidence type="ECO:0000256" key="8">
    <source>
        <dbReference type="SAM" id="Phobius"/>
    </source>
</evidence>
<evidence type="ECO:0000256" key="3">
    <source>
        <dbReference type="ARBA" id="ARBA00022475"/>
    </source>
</evidence>
<proteinExistence type="inferred from homology"/>
<evidence type="ECO:0000256" key="7">
    <source>
        <dbReference type="SAM" id="MobiDB-lite"/>
    </source>
</evidence>
<dbReference type="Gene3D" id="2.30.30.60">
    <property type="match status" value="1"/>
</dbReference>
<dbReference type="Proteomes" id="UP000594480">
    <property type="component" value="Chromosome"/>
</dbReference>
<organism evidence="12 13">
    <name type="scientific">Microbacterium schleiferi</name>
    <dbReference type="NCBI Taxonomy" id="69362"/>
    <lineage>
        <taxon>Bacteria</taxon>
        <taxon>Bacillati</taxon>
        <taxon>Actinomycetota</taxon>
        <taxon>Actinomycetes</taxon>
        <taxon>Micrococcales</taxon>
        <taxon>Microbacteriaceae</taxon>
        <taxon>Microbacterium</taxon>
    </lineage>
</organism>
<feature type="transmembrane region" description="Helical" evidence="8">
    <location>
        <begin position="21"/>
        <end position="42"/>
    </location>
</feature>
<dbReference type="InterPro" id="IPR010920">
    <property type="entry name" value="LSM_dom_sf"/>
</dbReference>
<dbReference type="PANTHER" id="PTHR30347:SF1">
    <property type="entry name" value="MECHANOSENSITIVE CHANNEL MSCK"/>
    <property type="match status" value="1"/>
</dbReference>
<dbReference type="InterPro" id="IPR049278">
    <property type="entry name" value="MS_channel_C"/>
</dbReference>
<accession>A0A7S8MXI0</accession>